<gene>
    <name evidence="2" type="ORF">EDC63_101535</name>
</gene>
<sequence>MINISPASFTQSIANFQSQALSALFNSSSDAKNSDFWATIAPLVSSKPEATNPLTALANSSSINGLSPTGRNLALFDPESAFQMMSVINNKDVSYKAQFSELSQMKAYVSKMQDEGQSLSGITLSTGNDSIKTQLQGFVSEYNSWVERFTPDMQKNGLLADTQAAQVSLYELDQSIKNTFFGVKDDVHGLKDLGMTIDPNTKLAVFDSVKLDNLLATNKQGVVNTLQEFGGNFAKSASLLNADNNFIPNQLNNLNKVIHYIADNKDDLQAEFGTGNLAKPVGQVALALAAYNQTYNT</sequence>
<dbReference type="GO" id="GO:0009288">
    <property type="term" value="C:bacterial-type flagellum"/>
    <property type="evidence" value="ECO:0007669"/>
    <property type="project" value="InterPro"/>
</dbReference>
<keyword evidence="3" id="KW-1185">Reference proteome</keyword>
<keyword evidence="2" id="KW-0969">Cilium</keyword>
<keyword evidence="2" id="KW-0966">Cell projection</keyword>
<organism evidence="2 3">
    <name type="scientific">Sulfurirhabdus autotrophica</name>
    <dbReference type="NCBI Taxonomy" id="1706046"/>
    <lineage>
        <taxon>Bacteria</taxon>
        <taxon>Pseudomonadati</taxon>
        <taxon>Pseudomonadota</taxon>
        <taxon>Betaproteobacteria</taxon>
        <taxon>Nitrosomonadales</taxon>
        <taxon>Sulfuricellaceae</taxon>
        <taxon>Sulfurirhabdus</taxon>
    </lineage>
</organism>
<dbReference type="InterPro" id="IPR010809">
    <property type="entry name" value="FliD_C"/>
</dbReference>
<dbReference type="Proteomes" id="UP000295367">
    <property type="component" value="Unassembled WGS sequence"/>
</dbReference>
<dbReference type="RefSeq" id="WP_165922889.1">
    <property type="nucleotide sequence ID" value="NZ_BHVT01000073.1"/>
</dbReference>
<feature type="domain" description="Flagellar hook-associated protein 2 C-terminal" evidence="1">
    <location>
        <begin position="119"/>
        <end position="270"/>
    </location>
</feature>
<dbReference type="AlphaFoldDB" id="A0A4R3YF25"/>
<accession>A0A4R3YF25</accession>
<dbReference type="EMBL" id="SMCO01000001">
    <property type="protein sequence ID" value="TCV90561.1"/>
    <property type="molecule type" value="Genomic_DNA"/>
</dbReference>
<proteinExistence type="predicted"/>
<dbReference type="Pfam" id="PF07195">
    <property type="entry name" value="FliD_C"/>
    <property type="match status" value="1"/>
</dbReference>
<protein>
    <submittedName>
        <fullName evidence="2">Flagellar hook-associated protein</fullName>
    </submittedName>
</protein>
<keyword evidence="2" id="KW-0282">Flagellum</keyword>
<dbReference type="GO" id="GO:0007155">
    <property type="term" value="P:cell adhesion"/>
    <property type="evidence" value="ECO:0007669"/>
    <property type="project" value="InterPro"/>
</dbReference>
<comment type="caution">
    <text evidence="2">The sequence shown here is derived from an EMBL/GenBank/DDBJ whole genome shotgun (WGS) entry which is preliminary data.</text>
</comment>
<evidence type="ECO:0000313" key="2">
    <source>
        <dbReference type="EMBL" id="TCV90561.1"/>
    </source>
</evidence>
<reference evidence="2 3" key="1">
    <citation type="submission" date="2019-03" db="EMBL/GenBank/DDBJ databases">
        <title>Genomic Encyclopedia of Type Strains, Phase IV (KMG-IV): sequencing the most valuable type-strain genomes for metagenomic binning, comparative biology and taxonomic classification.</title>
        <authorList>
            <person name="Goeker M."/>
        </authorList>
    </citation>
    <scope>NUCLEOTIDE SEQUENCE [LARGE SCALE GENOMIC DNA]</scope>
    <source>
        <strain evidence="2 3">DSM 100309</strain>
    </source>
</reference>
<evidence type="ECO:0000313" key="3">
    <source>
        <dbReference type="Proteomes" id="UP000295367"/>
    </source>
</evidence>
<name>A0A4R3YF25_9PROT</name>
<evidence type="ECO:0000259" key="1">
    <source>
        <dbReference type="Pfam" id="PF07195"/>
    </source>
</evidence>